<proteinExistence type="inferred from homology"/>
<dbReference type="Gene3D" id="3.30.429.10">
    <property type="entry name" value="Macrophage Migration Inhibitory Factor"/>
    <property type="match status" value="1"/>
</dbReference>
<dbReference type="InterPro" id="IPR001398">
    <property type="entry name" value="Macrophage_inhib_fac"/>
</dbReference>
<dbReference type="PANTHER" id="PTHR11954">
    <property type="entry name" value="D-DOPACHROME DECARBOXYLASE"/>
    <property type="match status" value="1"/>
</dbReference>
<evidence type="ECO:0000256" key="10">
    <source>
        <dbReference type="ARBA" id="ARBA00041631"/>
    </source>
</evidence>
<accession>A0A9N9N0H1</accession>
<comment type="catalytic activity">
    <reaction evidence="6">
        <text>3-phenylpyruvate = enol-phenylpyruvate</text>
        <dbReference type="Rhea" id="RHEA:17097"/>
        <dbReference type="ChEBI" id="CHEBI:16815"/>
        <dbReference type="ChEBI" id="CHEBI:18005"/>
        <dbReference type="EC" id="5.3.2.1"/>
    </reaction>
</comment>
<reference evidence="13" key="2">
    <citation type="submission" date="2022-10" db="EMBL/GenBank/DDBJ databases">
        <authorList>
            <consortium name="ENA_rothamsted_submissions"/>
            <consortium name="culmorum"/>
            <person name="King R."/>
        </authorList>
    </citation>
    <scope>NUCLEOTIDE SEQUENCE</scope>
</reference>
<evidence type="ECO:0000256" key="1">
    <source>
        <dbReference type="ARBA" id="ARBA00004613"/>
    </source>
</evidence>
<evidence type="ECO:0000313" key="13">
    <source>
        <dbReference type="EMBL" id="CAG9782067.1"/>
    </source>
</evidence>
<keyword evidence="4" id="KW-0964">Secreted</keyword>
<evidence type="ECO:0000256" key="4">
    <source>
        <dbReference type="ARBA" id="ARBA00022525"/>
    </source>
</evidence>
<protein>
    <recommendedName>
        <fullName evidence="12">L-dopachrome isomerase</fullName>
        <ecNumber evidence="9">5.3.2.1</ecNumber>
        <ecNumber evidence="8">5.3.3.12</ecNumber>
    </recommendedName>
    <alternativeName>
        <fullName evidence="10">L-dopachrome tautomerase</fullName>
    </alternativeName>
    <alternativeName>
        <fullName evidence="11">Phenylpyruvate tautomerase</fullName>
    </alternativeName>
</protein>
<dbReference type="GO" id="GO:0050178">
    <property type="term" value="F:phenylpyruvate tautomerase activity"/>
    <property type="evidence" value="ECO:0007669"/>
    <property type="project" value="UniProtKB-EC"/>
</dbReference>
<evidence type="ECO:0000256" key="8">
    <source>
        <dbReference type="ARBA" id="ARBA00038932"/>
    </source>
</evidence>
<organism evidence="13 14">
    <name type="scientific">Diatraea saccharalis</name>
    <name type="common">sugarcane borer</name>
    <dbReference type="NCBI Taxonomy" id="40085"/>
    <lineage>
        <taxon>Eukaryota</taxon>
        <taxon>Metazoa</taxon>
        <taxon>Ecdysozoa</taxon>
        <taxon>Arthropoda</taxon>
        <taxon>Hexapoda</taxon>
        <taxon>Insecta</taxon>
        <taxon>Pterygota</taxon>
        <taxon>Neoptera</taxon>
        <taxon>Endopterygota</taxon>
        <taxon>Lepidoptera</taxon>
        <taxon>Glossata</taxon>
        <taxon>Ditrysia</taxon>
        <taxon>Pyraloidea</taxon>
        <taxon>Crambidae</taxon>
        <taxon>Crambinae</taxon>
        <taxon>Diatraea</taxon>
    </lineage>
</organism>
<comment type="catalytic activity">
    <reaction evidence="7">
        <text>L-dopachrome = 5,6-dihydroxyindole-2-carboxylate</text>
        <dbReference type="Rhea" id="RHEA:13041"/>
        <dbReference type="ChEBI" id="CHEBI:16875"/>
        <dbReference type="ChEBI" id="CHEBI:57509"/>
        <dbReference type="EC" id="5.3.3.12"/>
    </reaction>
</comment>
<name>A0A9N9N0H1_9NEOP</name>
<evidence type="ECO:0000256" key="12">
    <source>
        <dbReference type="ARBA" id="ARBA00042730"/>
    </source>
</evidence>
<dbReference type="GO" id="GO:0005615">
    <property type="term" value="C:extracellular space"/>
    <property type="evidence" value="ECO:0007669"/>
    <property type="project" value="UniProtKB-KW"/>
</dbReference>
<dbReference type="SUPFAM" id="SSF55331">
    <property type="entry name" value="Tautomerase/MIF"/>
    <property type="match status" value="1"/>
</dbReference>
<evidence type="ECO:0000256" key="11">
    <source>
        <dbReference type="ARBA" id="ARBA00041912"/>
    </source>
</evidence>
<keyword evidence="5" id="KW-0413">Isomerase</keyword>
<evidence type="ECO:0000313" key="14">
    <source>
        <dbReference type="Proteomes" id="UP001153714"/>
    </source>
</evidence>
<dbReference type="EC" id="5.3.2.1" evidence="9"/>
<reference evidence="13" key="1">
    <citation type="submission" date="2021-12" db="EMBL/GenBank/DDBJ databases">
        <authorList>
            <person name="King R."/>
        </authorList>
    </citation>
    <scope>NUCLEOTIDE SEQUENCE</scope>
</reference>
<comment type="similarity">
    <text evidence="2">Belongs to the MIF family.</text>
</comment>
<dbReference type="GO" id="GO:0005125">
    <property type="term" value="F:cytokine activity"/>
    <property type="evidence" value="ECO:0007669"/>
    <property type="project" value="UniProtKB-KW"/>
</dbReference>
<evidence type="ECO:0000256" key="2">
    <source>
        <dbReference type="ARBA" id="ARBA00005851"/>
    </source>
</evidence>
<evidence type="ECO:0000256" key="9">
    <source>
        <dbReference type="ARBA" id="ARBA00039086"/>
    </source>
</evidence>
<dbReference type="AlphaFoldDB" id="A0A9N9N0H1"/>
<dbReference type="Pfam" id="PF01187">
    <property type="entry name" value="MIF"/>
    <property type="match status" value="1"/>
</dbReference>
<keyword evidence="3" id="KW-0202">Cytokine</keyword>
<evidence type="ECO:0000256" key="3">
    <source>
        <dbReference type="ARBA" id="ARBA00022514"/>
    </source>
</evidence>
<dbReference type="Proteomes" id="UP001153714">
    <property type="component" value="Chromosome 1"/>
</dbReference>
<dbReference type="EC" id="5.3.3.12" evidence="8"/>
<sequence length="116" mass="12563">MPCLKILTNLPKNKIPNEFVDKIIPILAKTVGKPANVFVCVIAPDCSISFGGDQTKPGAVATLESIGNIDANRNKMVVKEVSKFITEQMGIQPERFFLTFYDVANYNVGISGTTVG</sequence>
<gene>
    <name evidence="13" type="ORF">DIATSA_LOCUS358</name>
</gene>
<dbReference type="InterPro" id="IPR014347">
    <property type="entry name" value="Tautomerase/MIF_sf"/>
</dbReference>
<dbReference type="GO" id="GO:0004167">
    <property type="term" value="F:dopachrome isomerase activity"/>
    <property type="evidence" value="ECO:0007669"/>
    <property type="project" value="UniProtKB-EC"/>
</dbReference>
<evidence type="ECO:0000256" key="5">
    <source>
        <dbReference type="ARBA" id="ARBA00023235"/>
    </source>
</evidence>
<dbReference type="PANTHER" id="PTHR11954:SF6">
    <property type="entry name" value="MACROPHAGE MIGRATION INHIBITORY FACTOR"/>
    <property type="match status" value="1"/>
</dbReference>
<evidence type="ECO:0000256" key="7">
    <source>
        <dbReference type="ARBA" id="ARBA00036823"/>
    </source>
</evidence>
<evidence type="ECO:0000256" key="6">
    <source>
        <dbReference type="ARBA" id="ARBA00036735"/>
    </source>
</evidence>
<keyword evidence="14" id="KW-1185">Reference proteome</keyword>
<dbReference type="EMBL" id="OU893332">
    <property type="protein sequence ID" value="CAG9782067.1"/>
    <property type="molecule type" value="Genomic_DNA"/>
</dbReference>
<comment type="subcellular location">
    <subcellularLocation>
        <location evidence="1">Secreted</location>
    </subcellularLocation>
</comment>
<dbReference type="OrthoDB" id="6080988at2759"/>